<evidence type="ECO:0000313" key="2">
    <source>
        <dbReference type="EMBL" id="CAH2077770.1"/>
    </source>
</evidence>
<dbReference type="Proteomes" id="UP000836841">
    <property type="component" value="Chromosome 7"/>
</dbReference>
<gene>
    <name evidence="2" type="ORF">TAV2_LOCUS23636</name>
</gene>
<sequence>MAAMFLAKRGTINIYRAASLHRDYNNTTRSVVADGVIPVTISRYFSSQGNNGRDKSKQEGMGTTTDGKAPNVTMSHAADSAKDGLKRAIDVATEESGDASKPKNVDNDEGGEENVAVGEDGTVEGQNQSSG</sequence>
<evidence type="ECO:0000313" key="3">
    <source>
        <dbReference type="Proteomes" id="UP000836841"/>
    </source>
</evidence>
<feature type="region of interest" description="Disordered" evidence="1">
    <location>
        <begin position="44"/>
        <end position="131"/>
    </location>
</feature>
<proteinExistence type="predicted"/>
<keyword evidence="3" id="KW-1185">Reference proteome</keyword>
<reference evidence="2 3" key="1">
    <citation type="submission" date="2022-03" db="EMBL/GenBank/DDBJ databases">
        <authorList>
            <person name="Nunn A."/>
            <person name="Chopra R."/>
            <person name="Nunn A."/>
            <person name="Contreras Garrido A."/>
        </authorList>
    </citation>
    <scope>NUCLEOTIDE SEQUENCE [LARGE SCALE GENOMIC DNA]</scope>
</reference>
<name>A0AAU9T276_THLAR</name>
<protein>
    <submittedName>
        <fullName evidence="2">Uncharacterized protein</fullName>
    </submittedName>
</protein>
<organism evidence="2 3">
    <name type="scientific">Thlaspi arvense</name>
    <name type="common">Field penny-cress</name>
    <dbReference type="NCBI Taxonomy" id="13288"/>
    <lineage>
        <taxon>Eukaryota</taxon>
        <taxon>Viridiplantae</taxon>
        <taxon>Streptophyta</taxon>
        <taxon>Embryophyta</taxon>
        <taxon>Tracheophyta</taxon>
        <taxon>Spermatophyta</taxon>
        <taxon>Magnoliopsida</taxon>
        <taxon>eudicotyledons</taxon>
        <taxon>Gunneridae</taxon>
        <taxon>Pentapetalae</taxon>
        <taxon>rosids</taxon>
        <taxon>malvids</taxon>
        <taxon>Brassicales</taxon>
        <taxon>Brassicaceae</taxon>
        <taxon>Thlaspideae</taxon>
        <taxon>Thlaspi</taxon>
    </lineage>
</organism>
<feature type="compositionally biased region" description="Basic and acidic residues" evidence="1">
    <location>
        <begin position="79"/>
        <end position="89"/>
    </location>
</feature>
<evidence type="ECO:0000256" key="1">
    <source>
        <dbReference type="SAM" id="MobiDB-lite"/>
    </source>
</evidence>
<dbReference type="EMBL" id="OU466863">
    <property type="protein sequence ID" value="CAH2077770.1"/>
    <property type="molecule type" value="Genomic_DNA"/>
</dbReference>
<accession>A0AAU9T276</accession>
<dbReference type="AlphaFoldDB" id="A0AAU9T276"/>